<organism evidence="1 2">
    <name type="scientific">Ovis ammon polii</name>
    <dbReference type="NCBI Taxonomy" id="230172"/>
    <lineage>
        <taxon>Eukaryota</taxon>
        <taxon>Metazoa</taxon>
        <taxon>Chordata</taxon>
        <taxon>Craniata</taxon>
        <taxon>Vertebrata</taxon>
        <taxon>Euteleostomi</taxon>
        <taxon>Mammalia</taxon>
        <taxon>Eutheria</taxon>
        <taxon>Laurasiatheria</taxon>
        <taxon>Artiodactyla</taxon>
        <taxon>Ruminantia</taxon>
        <taxon>Pecora</taxon>
        <taxon>Bovidae</taxon>
        <taxon>Caprinae</taxon>
        <taxon>Ovis</taxon>
    </lineage>
</organism>
<dbReference type="Proteomes" id="UP001214576">
    <property type="component" value="Unassembled WGS sequence"/>
</dbReference>
<accession>A0AAD4UMP1</accession>
<keyword evidence="2" id="KW-1185">Reference proteome</keyword>
<comment type="caution">
    <text evidence="1">The sequence shown here is derived from an EMBL/GenBank/DDBJ whole genome shotgun (WGS) entry which is preliminary data.</text>
</comment>
<proteinExistence type="predicted"/>
<dbReference type="EMBL" id="JAKZEL010000001">
    <property type="protein sequence ID" value="KAI4549317.1"/>
    <property type="molecule type" value="Genomic_DNA"/>
</dbReference>
<protein>
    <submittedName>
        <fullName evidence="1">Uncharacterized protein</fullName>
    </submittedName>
</protein>
<dbReference type="AlphaFoldDB" id="A0AAD4UMP1"/>
<reference evidence="1" key="1">
    <citation type="submission" date="2022-03" db="EMBL/GenBank/DDBJ databases">
        <title>Genomic analyses of argali, domestic sheep and their hybrids provide insights into chromosomal evolution, heterosis and genetic basis of agronomic traits.</title>
        <authorList>
            <person name="Li M."/>
        </authorList>
    </citation>
    <scope>NUCLEOTIDE SEQUENCE</scope>
    <source>
        <strain evidence="1">CAU-MHL-2022a</strain>
        <tissue evidence="1">Skin</tissue>
    </source>
</reference>
<evidence type="ECO:0000313" key="1">
    <source>
        <dbReference type="EMBL" id="KAI4549317.1"/>
    </source>
</evidence>
<evidence type="ECO:0000313" key="2">
    <source>
        <dbReference type="Proteomes" id="UP001214576"/>
    </source>
</evidence>
<sequence>MQGTCVPSRSRKIPYDVEQLSPCATATEPICCNCRARTLELVLHSKGSHATGSLCTATREKPTDEKTRHQRNQVFSAVRAFLQLLVSKGYSLVVVPGFLTVVASPVAEHRFYELWLLGSGAVAQ</sequence>
<gene>
    <name evidence="1" type="ORF">MG293_001647</name>
</gene>
<name>A0AAD4UMP1_OVIAM</name>